<sequence>MKANGWKGDPIDVVRMPDGNFTTIDNTRVAAAKEVGIDVKAVVRDYNDPLPGNMIDRFTTRKGIPKTWGEALDLRIQKQKASFRNNNPMGSFDLEKMN</sequence>
<dbReference type="AlphaFoldDB" id="A0A6B3W5B5"/>
<organism evidence="2 3">
    <name type="scientific">Bacillus aquiflavi</name>
    <dbReference type="NCBI Taxonomy" id="2672567"/>
    <lineage>
        <taxon>Bacteria</taxon>
        <taxon>Bacillati</taxon>
        <taxon>Bacillota</taxon>
        <taxon>Bacilli</taxon>
        <taxon>Bacillales</taxon>
        <taxon>Bacillaceae</taxon>
        <taxon>Bacillus</taxon>
    </lineage>
</organism>
<comment type="caution">
    <text evidence="2">The sequence shown here is derived from an EMBL/GenBank/DDBJ whole genome shotgun (WGS) entry which is preliminary data.</text>
</comment>
<name>A0A6B3W5B5_9BACI</name>
<dbReference type="Proteomes" id="UP000472971">
    <property type="component" value="Unassembled WGS sequence"/>
</dbReference>
<evidence type="ECO:0000313" key="3">
    <source>
        <dbReference type="Proteomes" id="UP000472971"/>
    </source>
</evidence>
<accession>A0A6B3W5B5</accession>
<reference evidence="1 4" key="2">
    <citation type="submission" date="2020-07" db="EMBL/GenBank/DDBJ databases">
        <authorList>
            <person name="Feng H."/>
        </authorList>
    </citation>
    <scope>NUCLEOTIDE SEQUENCE [LARGE SCALE GENOMIC DNA]</scope>
    <source>
        <strain evidence="4">s-12</strain>
        <strain evidence="1">S-12</strain>
    </source>
</reference>
<dbReference type="Proteomes" id="UP000570010">
    <property type="component" value="Unassembled WGS sequence"/>
</dbReference>
<gene>
    <name evidence="2" type="ORF">G4D64_17045</name>
    <name evidence="1" type="ORF">H1Z61_16875</name>
</gene>
<evidence type="ECO:0000313" key="4">
    <source>
        <dbReference type="Proteomes" id="UP000570010"/>
    </source>
</evidence>
<proteinExistence type="predicted"/>
<dbReference type="EMBL" id="JACEIO010000072">
    <property type="protein sequence ID" value="MBA4538753.1"/>
    <property type="molecule type" value="Genomic_DNA"/>
</dbReference>
<evidence type="ECO:0000313" key="1">
    <source>
        <dbReference type="EMBL" id="MBA4538753.1"/>
    </source>
</evidence>
<keyword evidence="3" id="KW-1185">Reference proteome</keyword>
<protein>
    <submittedName>
        <fullName evidence="2">Uncharacterized protein</fullName>
    </submittedName>
</protein>
<evidence type="ECO:0000313" key="2">
    <source>
        <dbReference type="EMBL" id="NEY83153.1"/>
    </source>
</evidence>
<reference evidence="2 3" key="1">
    <citation type="submission" date="2020-02" db="EMBL/GenBank/DDBJ databases">
        <title>Bacillus aquiflavi sp. nov., isolated from yellow water of strong flavor Chinese baijiu in Yibin region of China.</title>
        <authorList>
            <person name="Xie J."/>
        </authorList>
    </citation>
    <scope>NUCLEOTIDE SEQUENCE [LARGE SCALE GENOMIC DNA]</scope>
    <source>
        <strain evidence="2 3">3H-10</strain>
    </source>
</reference>
<dbReference type="EMBL" id="JAAIWN010000084">
    <property type="protein sequence ID" value="NEY83153.1"/>
    <property type="molecule type" value="Genomic_DNA"/>
</dbReference>